<feature type="coiled-coil region" evidence="1">
    <location>
        <begin position="331"/>
        <end position="358"/>
    </location>
</feature>
<dbReference type="AlphaFoldDB" id="A0A367XDF8"/>
<dbReference type="RefSeq" id="WP_114088385.1">
    <property type="nucleotide sequence ID" value="NZ_JPWH01000007.1"/>
</dbReference>
<evidence type="ECO:0000256" key="1">
    <source>
        <dbReference type="SAM" id="Coils"/>
    </source>
</evidence>
<dbReference type="Proteomes" id="UP000252517">
    <property type="component" value="Unassembled WGS sequence"/>
</dbReference>
<name>A0A367XDF8_9PROT</name>
<evidence type="ECO:0000313" key="2">
    <source>
        <dbReference type="EMBL" id="RCK50821.1"/>
    </source>
</evidence>
<protein>
    <submittedName>
        <fullName evidence="2">Uncharacterized protein</fullName>
    </submittedName>
</protein>
<sequence>MLVYANHFIMSGQDTEYCVLKAIGGWIKEQLGYGLHPEQLVATGEFPGQKGSSSSYLKIISATDYSPKLFFWKLSVQDQYVKGRQWQTELGLKISSDRLEFSCVLKTDELSALIAKPVIASKPRVITYIFNNIKNANNASFLGSLVGDSIKELKGDLTSYRAFLYEIERSQRDYPIVLVSPTQDGEYLVNCDYLQNSLIGLAQVIKVSENYDRYEMCAELGQKWSAWHGAINVIHTPRNRGFIQGRYFLADEIRGWGEKRQDYVSRILAWVTNDTNAQKLKNRIRFEGVIQAAFRSRIKYAQLHVNSMDSEELKVELNEVYKQVERQEHYFNDIVEENKNLEILLAETQNQASDLSDQVRQKDFQISSLQGLLDNNGKNKTSNHDIDLLFNIACRKDEPTPEECLNALSVKYFSVCEILESATKSAQDSNRFKDGRRLLDMLVRLVTDYREELIKNGDAAARKVFGQNEFAAKESETVMSHLKLKRYRTFNYLGEDVEMFRHLKIGTSDDVSKTIRVHFYWDYSREKIIIGYCGKHLPVSDH</sequence>
<evidence type="ECO:0000313" key="3">
    <source>
        <dbReference type="Proteomes" id="UP000252517"/>
    </source>
</evidence>
<dbReference type="EMBL" id="JPWH01000007">
    <property type="protein sequence ID" value="RCK50821.1"/>
    <property type="molecule type" value="Genomic_DNA"/>
</dbReference>
<dbReference type="OrthoDB" id="6963491at2"/>
<proteinExistence type="predicted"/>
<keyword evidence="1" id="KW-0175">Coiled coil</keyword>
<gene>
    <name evidence="2" type="ORF">TH25_11140</name>
</gene>
<organism evidence="2 3">
    <name type="scientific">Thalassospira profundimaris</name>
    <dbReference type="NCBI Taxonomy" id="502049"/>
    <lineage>
        <taxon>Bacteria</taxon>
        <taxon>Pseudomonadati</taxon>
        <taxon>Pseudomonadota</taxon>
        <taxon>Alphaproteobacteria</taxon>
        <taxon>Rhodospirillales</taxon>
        <taxon>Thalassospiraceae</taxon>
        <taxon>Thalassospira</taxon>
    </lineage>
</organism>
<accession>A0A367XDF8</accession>
<comment type="caution">
    <text evidence="2">The sequence shown here is derived from an EMBL/GenBank/DDBJ whole genome shotgun (WGS) entry which is preliminary data.</text>
</comment>
<reference evidence="2 3" key="1">
    <citation type="submission" date="2014-07" db="EMBL/GenBank/DDBJ databases">
        <title>Draft genome sequence of Thalassospira profundimaris S25-3-2.</title>
        <authorList>
            <person name="Lai Q."/>
            <person name="Shao Z."/>
        </authorList>
    </citation>
    <scope>NUCLEOTIDE SEQUENCE [LARGE SCALE GENOMIC DNA]</scope>
    <source>
        <strain evidence="2 3">S25-3-2</strain>
    </source>
</reference>